<keyword evidence="4" id="KW-0378">Hydrolase</keyword>
<keyword evidence="3" id="KW-0645">Protease</keyword>
<evidence type="ECO:0008006" key="8">
    <source>
        <dbReference type="Google" id="ProtNLM"/>
    </source>
</evidence>
<dbReference type="SUPFAM" id="SSF53474">
    <property type="entry name" value="alpha/beta-Hydrolases"/>
    <property type="match status" value="1"/>
</dbReference>
<evidence type="ECO:0000256" key="3">
    <source>
        <dbReference type="ARBA" id="ARBA00022670"/>
    </source>
</evidence>
<evidence type="ECO:0000256" key="4">
    <source>
        <dbReference type="ARBA" id="ARBA00022801"/>
    </source>
</evidence>
<name>A0A9P8RS45_9PEZI</name>
<gene>
    <name evidence="6" type="ORF">GP486_002407</name>
</gene>
<dbReference type="InterPro" id="IPR029058">
    <property type="entry name" value="AB_hydrolase_fold"/>
</dbReference>
<dbReference type="GO" id="GO:0004185">
    <property type="term" value="F:serine-type carboxypeptidase activity"/>
    <property type="evidence" value="ECO:0007669"/>
    <property type="project" value="InterPro"/>
</dbReference>
<evidence type="ECO:0000313" key="7">
    <source>
        <dbReference type="Proteomes" id="UP000750711"/>
    </source>
</evidence>
<dbReference type="Pfam" id="PF00450">
    <property type="entry name" value="Peptidase_S10"/>
    <property type="match status" value="1"/>
</dbReference>
<dbReference type="EMBL" id="JAGHQM010000265">
    <property type="protein sequence ID" value="KAH0563033.1"/>
    <property type="molecule type" value="Genomic_DNA"/>
</dbReference>
<dbReference type="AlphaFoldDB" id="A0A9P8RS45"/>
<evidence type="ECO:0000256" key="1">
    <source>
        <dbReference type="ARBA" id="ARBA00009431"/>
    </source>
</evidence>
<keyword evidence="2" id="KW-0121">Carboxypeptidase</keyword>
<sequence>MTQALTTPNDFSSGIPVQNNSFFVGTFASQKVNATANSTVNAAHALWHFAQTWFAEFPPYKPSNNKISIWTESVCIPTAQLIPSGLISGFLFSQYGGKYGPVFTAFFDEQNEKIVGGSTSYAGAIELHLDTLGIVNGWYVRCFSWLGELYVDANCSVDTLTQALSYPQIAYNNTYGIEGINSTVYRQAIDDFSKPGGCKDKLIECRTLAAQYDKDGVGNVPQVNAACGDADTFCFTHLTLPYIITSNRGYYDMGHVNPDPFPPQYLLGYLSQHWVQGALGVPVNFTASARPIYTAFTATADPPRGGVIEDIGFILDRGIKVALVYGDRDYLCNWIGGEEVSLAVDYYDQQNFKRAGYAPVQVSNGYVGGLVRQFGNFSFTRVFEAGHEVPSYQPETAYEIFRRAIFGKDIATGEVSISEDCEYSSQGPSSTWQVKNAIPPDPKPTCYILDPSTCTGRQLDSVYFNEALIHNYIVQDGESSAPQGNNSQYPA</sequence>
<protein>
    <recommendedName>
        <fullName evidence="8">Carboxypeptidase S1</fullName>
    </recommendedName>
</protein>
<evidence type="ECO:0000256" key="5">
    <source>
        <dbReference type="ARBA" id="ARBA00023180"/>
    </source>
</evidence>
<evidence type="ECO:0000256" key="2">
    <source>
        <dbReference type="ARBA" id="ARBA00022645"/>
    </source>
</evidence>
<comment type="caution">
    <text evidence="6">The sequence shown here is derived from an EMBL/GenBank/DDBJ whole genome shotgun (WGS) entry which is preliminary data.</text>
</comment>
<dbReference type="Proteomes" id="UP000750711">
    <property type="component" value="Unassembled WGS sequence"/>
</dbReference>
<keyword evidence="5" id="KW-0325">Glycoprotein</keyword>
<organism evidence="6 7">
    <name type="scientific">Trichoglossum hirsutum</name>
    <dbReference type="NCBI Taxonomy" id="265104"/>
    <lineage>
        <taxon>Eukaryota</taxon>
        <taxon>Fungi</taxon>
        <taxon>Dikarya</taxon>
        <taxon>Ascomycota</taxon>
        <taxon>Pezizomycotina</taxon>
        <taxon>Geoglossomycetes</taxon>
        <taxon>Geoglossales</taxon>
        <taxon>Geoglossaceae</taxon>
        <taxon>Trichoglossum</taxon>
    </lineage>
</organism>
<comment type="similarity">
    <text evidence="1">Belongs to the peptidase S10 family.</text>
</comment>
<dbReference type="InterPro" id="IPR001563">
    <property type="entry name" value="Peptidase_S10"/>
</dbReference>
<dbReference type="Gene3D" id="3.40.50.1820">
    <property type="entry name" value="alpha/beta hydrolase"/>
    <property type="match status" value="1"/>
</dbReference>
<accession>A0A9P8RS45</accession>
<dbReference type="GO" id="GO:0006508">
    <property type="term" value="P:proteolysis"/>
    <property type="evidence" value="ECO:0007669"/>
    <property type="project" value="UniProtKB-KW"/>
</dbReference>
<reference evidence="6" key="1">
    <citation type="submission" date="2021-03" db="EMBL/GenBank/DDBJ databases">
        <title>Comparative genomics and phylogenomic investigation of the class Geoglossomycetes provide insights into ecological specialization and systematics.</title>
        <authorList>
            <person name="Melie T."/>
            <person name="Pirro S."/>
            <person name="Miller A.N."/>
            <person name="Quandt A."/>
        </authorList>
    </citation>
    <scope>NUCLEOTIDE SEQUENCE</scope>
    <source>
        <strain evidence="6">CAQ_001_2017</strain>
    </source>
</reference>
<evidence type="ECO:0000313" key="6">
    <source>
        <dbReference type="EMBL" id="KAH0563033.1"/>
    </source>
</evidence>
<keyword evidence="7" id="KW-1185">Reference proteome</keyword>
<proteinExistence type="inferred from homology"/>